<dbReference type="AlphaFoldDB" id="A0ABD2NAL2"/>
<feature type="non-terminal residue" evidence="1">
    <location>
        <position position="1"/>
    </location>
</feature>
<comment type="caution">
    <text evidence="1">The sequence shown here is derived from an EMBL/GenBank/DDBJ whole genome shotgun (WGS) entry which is preliminary data.</text>
</comment>
<accession>A0ABD2NAL2</accession>
<dbReference type="Proteomes" id="UP001516400">
    <property type="component" value="Unassembled WGS sequence"/>
</dbReference>
<evidence type="ECO:0000313" key="2">
    <source>
        <dbReference type="Proteomes" id="UP001516400"/>
    </source>
</evidence>
<name>A0ABD2NAL2_9CUCU</name>
<evidence type="ECO:0000313" key="1">
    <source>
        <dbReference type="EMBL" id="KAL3275763.1"/>
    </source>
</evidence>
<keyword evidence="2" id="KW-1185">Reference proteome</keyword>
<organism evidence="1 2">
    <name type="scientific">Cryptolaemus montrouzieri</name>
    <dbReference type="NCBI Taxonomy" id="559131"/>
    <lineage>
        <taxon>Eukaryota</taxon>
        <taxon>Metazoa</taxon>
        <taxon>Ecdysozoa</taxon>
        <taxon>Arthropoda</taxon>
        <taxon>Hexapoda</taxon>
        <taxon>Insecta</taxon>
        <taxon>Pterygota</taxon>
        <taxon>Neoptera</taxon>
        <taxon>Endopterygota</taxon>
        <taxon>Coleoptera</taxon>
        <taxon>Polyphaga</taxon>
        <taxon>Cucujiformia</taxon>
        <taxon>Coccinelloidea</taxon>
        <taxon>Coccinellidae</taxon>
        <taxon>Scymninae</taxon>
        <taxon>Scymnini</taxon>
        <taxon>Cryptolaemus</taxon>
    </lineage>
</organism>
<dbReference type="EMBL" id="JABFTP020000083">
    <property type="protein sequence ID" value="KAL3275763.1"/>
    <property type="molecule type" value="Genomic_DNA"/>
</dbReference>
<protein>
    <submittedName>
        <fullName evidence="1">Uncharacterized protein</fullName>
    </submittedName>
</protein>
<reference evidence="1 2" key="1">
    <citation type="journal article" date="2021" name="BMC Biol.">
        <title>Horizontally acquired antibacterial genes associated with adaptive radiation of ladybird beetles.</title>
        <authorList>
            <person name="Li H.S."/>
            <person name="Tang X.F."/>
            <person name="Huang Y.H."/>
            <person name="Xu Z.Y."/>
            <person name="Chen M.L."/>
            <person name="Du X.Y."/>
            <person name="Qiu B.Y."/>
            <person name="Chen P.T."/>
            <person name="Zhang W."/>
            <person name="Slipinski A."/>
            <person name="Escalona H.E."/>
            <person name="Waterhouse R.M."/>
            <person name="Zwick A."/>
            <person name="Pang H."/>
        </authorList>
    </citation>
    <scope>NUCLEOTIDE SEQUENCE [LARGE SCALE GENOMIC DNA]</scope>
    <source>
        <strain evidence="1">SYSU2018</strain>
    </source>
</reference>
<sequence length="65" mass="7156">CPEMAPDLLILNIDRNPQSNYFQPTDSNTITQLKNTSSTGKDGIPVKILQSCCYNLSQGIRQCPA</sequence>
<proteinExistence type="predicted"/>
<gene>
    <name evidence="1" type="ORF">HHI36_020508</name>
</gene>